<keyword evidence="1" id="KW-1133">Transmembrane helix</keyword>
<proteinExistence type="predicted"/>
<dbReference type="EMBL" id="JBAJEX010000011">
    <property type="protein sequence ID" value="MEO1767801.1"/>
    <property type="molecule type" value="Genomic_DNA"/>
</dbReference>
<dbReference type="RefSeq" id="WP_347308913.1">
    <property type="nucleotide sequence ID" value="NZ_JBAJEX010000011.1"/>
</dbReference>
<feature type="transmembrane region" description="Helical" evidence="1">
    <location>
        <begin position="12"/>
        <end position="33"/>
    </location>
</feature>
<reference evidence="3 4" key="1">
    <citation type="submission" date="2024-02" db="EMBL/GenBank/DDBJ databases">
        <title>New thermophilic sulfur-oxidizing bacteria from a hot springs of the Uzon caldera (Kamchatka, Russia).</title>
        <authorList>
            <person name="Dukat A.M."/>
            <person name="Elcheninov A.G."/>
            <person name="Frolov E.N."/>
        </authorList>
    </citation>
    <scope>NUCLEOTIDE SEQUENCE [LARGE SCALE GENOMIC DNA]</scope>
    <source>
        <strain evidence="3 4">AK1</strain>
    </source>
</reference>
<evidence type="ECO:0000313" key="3">
    <source>
        <dbReference type="EMBL" id="MEO1767801.1"/>
    </source>
</evidence>
<keyword evidence="1" id="KW-0812">Transmembrane</keyword>
<name>A0ABV0EGX6_9BURK</name>
<evidence type="ECO:0000259" key="2">
    <source>
        <dbReference type="Pfam" id="PF13400"/>
    </source>
</evidence>
<dbReference type="InterPro" id="IPR028087">
    <property type="entry name" value="Tad_N"/>
</dbReference>
<accession>A0ABV0EGX6</accession>
<dbReference type="Pfam" id="PF13400">
    <property type="entry name" value="Tad"/>
    <property type="match status" value="1"/>
</dbReference>
<gene>
    <name evidence="3" type="ORF">V6E02_11315</name>
</gene>
<organism evidence="3 4">
    <name type="scientific">Thiobacter aerophilum</name>
    <dbReference type="NCBI Taxonomy" id="3121275"/>
    <lineage>
        <taxon>Bacteria</taxon>
        <taxon>Pseudomonadati</taxon>
        <taxon>Pseudomonadota</taxon>
        <taxon>Betaproteobacteria</taxon>
        <taxon>Burkholderiales</taxon>
        <taxon>Thiobacteraceae</taxon>
        <taxon>Thiobacter</taxon>
    </lineage>
</organism>
<keyword evidence="1" id="KW-0472">Membrane</keyword>
<evidence type="ECO:0000256" key="1">
    <source>
        <dbReference type="SAM" id="Phobius"/>
    </source>
</evidence>
<dbReference type="Proteomes" id="UP001482231">
    <property type="component" value="Unassembled WGS sequence"/>
</dbReference>
<protein>
    <submittedName>
        <fullName evidence="3">Pilus assembly protein TadG-related protein</fullName>
    </submittedName>
</protein>
<keyword evidence="4" id="KW-1185">Reference proteome</keyword>
<evidence type="ECO:0000313" key="4">
    <source>
        <dbReference type="Proteomes" id="UP001482231"/>
    </source>
</evidence>
<feature type="domain" description="Putative Flp pilus-assembly TadG-like N-terminal" evidence="2">
    <location>
        <begin position="12"/>
        <end position="57"/>
    </location>
</feature>
<sequence length="473" mass="50582">MKRHQVGFPARGQALILGLAFLFLSAVVMFYAFNSGQAVTEKIRLTNAADAAAYSAATLEARALNYDAYVNRTMVANEIAIAQVVSFVSWAHYSATLVENAGALDDVAGSWIFNPGDYTELAQLMAVITGTAYLNAYTGGEGTETFLNYVDTLLPSLITAHDTAVRALSASQTVLHASLLLGISQRSLADEIVKKIDPAMAAEVVLTSYDFDRFTKAYGKSGSTGDERGRFAEVTTASRDRFTRERVWTLSGPTIWPLQKDVALKRRGGTDLVGYDEWRAMDTLEHHGQRLGCGKFGLDWCGDVQQSISWGAAQVNALGADQGHGYHGGSYAENSRTSKKRADPAMVDLTASGGAVFSGLPTSRDLADLAADGSQRTGITIRVTKPRSVTRTSGGASIIQPGGDLAQFGADAPGSVLAALSRAEVFFDRPVARSDGRQELASLYNPYWQVRLVAPTAGDKAYAAAWQKGLALP</sequence>
<comment type="caution">
    <text evidence="3">The sequence shown here is derived from an EMBL/GenBank/DDBJ whole genome shotgun (WGS) entry which is preliminary data.</text>
</comment>